<reference evidence="1 2" key="1">
    <citation type="submission" date="2019-06" db="EMBL/GenBank/DDBJ databases">
        <title>Sulfurimonas gotlandica sp. nov., a chemoautotrophic and psychrotolerant epsilonproteobacterium isolated from a pelagic redoxcline, and an emended description of the genus Sulfurimonas.</title>
        <authorList>
            <person name="Wang S."/>
            <person name="Jiang L."/>
            <person name="Shao Z."/>
        </authorList>
    </citation>
    <scope>NUCLEOTIDE SEQUENCE [LARGE SCALE GENOMIC DNA]</scope>
    <source>
        <strain evidence="1 2">B2</strain>
    </source>
</reference>
<sequence>MKVNKFELKRLLESHFDKDLVQDKYELKDIDAKNLLTNTRFDLAFKVLYLEMIDRDVKFAKEIYTEHIRAFSLGKFTEPGNADKNSLDRFIEDFHNIFEDIKCNGFDSSKTVIPLSKNGSIANGAHRVASAIYLNKKLKCVNINTADHIYDYKFFYSRNVPDEALDIAATKFVEYADNIHVAFVWPTAQGYDKEIEEIIPNIVYRKEIKLTPNGAHNLLSQIYYGEKWLGSVENDFKGSQGKLLECFKSFEPVRVIAFQADSLDEVLRIKDKIRDVFNVGKHSIHITDTKEEAIRVVNMVFNNNSIHFLNNAKPNKYLDTHTNLTKFKDFMVQNKLNVENIVLNNSVILSVYGLRESGDIDYFVDDKKELKYNNDELEYYNNKKLELIYNPKNYFYFNDLKFISFTQLYKMKKNRAEEQDKSDCKMMEVLMENKGFKTFINKWKQSLYYGKIKIKAILIKFLTDIRLYELTKKIYKAIKK</sequence>
<dbReference type="KEGG" id="smax:FJR03_06755"/>
<proteinExistence type="predicted"/>
<dbReference type="EMBL" id="CP041165">
    <property type="protein sequence ID" value="QOP41459.1"/>
    <property type="molecule type" value="Genomic_DNA"/>
</dbReference>
<dbReference type="RefSeq" id="WP_193112774.1">
    <property type="nucleotide sequence ID" value="NZ_CP041165.1"/>
</dbReference>
<dbReference type="Proteomes" id="UP000593910">
    <property type="component" value="Chromosome"/>
</dbReference>
<organism evidence="1 2">
    <name type="scientific">Sulfurimonas marina</name>
    <dbReference type="NCBI Taxonomy" id="2590551"/>
    <lineage>
        <taxon>Bacteria</taxon>
        <taxon>Pseudomonadati</taxon>
        <taxon>Campylobacterota</taxon>
        <taxon>Epsilonproteobacteria</taxon>
        <taxon>Campylobacterales</taxon>
        <taxon>Sulfurimonadaceae</taxon>
        <taxon>Sulfurimonas</taxon>
    </lineage>
</organism>
<dbReference type="AlphaFoldDB" id="A0A7M1AVJ0"/>
<keyword evidence="2" id="KW-1185">Reference proteome</keyword>
<accession>A0A7M1AVJ0</accession>
<evidence type="ECO:0000313" key="1">
    <source>
        <dbReference type="EMBL" id="QOP41459.1"/>
    </source>
</evidence>
<protein>
    <submittedName>
        <fullName evidence="1">Uncharacterized protein</fullName>
    </submittedName>
</protein>
<name>A0A7M1AVJ0_9BACT</name>
<gene>
    <name evidence="1" type="ORF">FJR03_06755</name>
</gene>
<evidence type="ECO:0000313" key="2">
    <source>
        <dbReference type="Proteomes" id="UP000593910"/>
    </source>
</evidence>